<dbReference type="CTD" id="9952406"/>
<dbReference type="GO" id="GO:0015184">
    <property type="term" value="F:L-cystine transmembrane transporter activity"/>
    <property type="evidence" value="ECO:0007669"/>
    <property type="project" value="TreeGrafter"/>
</dbReference>
<evidence type="ECO:0000256" key="9">
    <source>
        <dbReference type="SAM" id="Phobius"/>
    </source>
</evidence>
<reference evidence="10" key="1">
    <citation type="submission" date="2012-04" db="EMBL/GenBank/DDBJ databases">
        <title>The Genome Sequence of Loa loa.</title>
        <authorList>
            <consortium name="The Broad Institute Genome Sequencing Platform"/>
            <consortium name="Broad Institute Genome Sequencing Center for Infectious Disease"/>
            <person name="Nutman T.B."/>
            <person name="Fink D.L."/>
            <person name="Russ C."/>
            <person name="Young S."/>
            <person name="Zeng Q."/>
            <person name="Gargeya S."/>
            <person name="Alvarado L."/>
            <person name="Berlin A."/>
            <person name="Chapman S.B."/>
            <person name="Chen Z."/>
            <person name="Freedman E."/>
            <person name="Gellesch M."/>
            <person name="Goldberg J."/>
            <person name="Griggs A."/>
            <person name="Gujja S."/>
            <person name="Heilman E.R."/>
            <person name="Heiman D."/>
            <person name="Howarth C."/>
            <person name="Mehta T."/>
            <person name="Neiman D."/>
            <person name="Pearson M."/>
            <person name="Roberts A."/>
            <person name="Saif S."/>
            <person name="Shea T."/>
            <person name="Shenoy N."/>
            <person name="Sisk P."/>
            <person name="Stolte C."/>
            <person name="Sykes S."/>
            <person name="White J."/>
            <person name="Yandava C."/>
            <person name="Haas B."/>
            <person name="Henn M.R."/>
            <person name="Nusbaum C."/>
            <person name="Birren B."/>
        </authorList>
    </citation>
    <scope>NUCLEOTIDE SEQUENCE [LARGE SCALE GENOMIC DNA]</scope>
</reference>
<evidence type="ECO:0000256" key="4">
    <source>
        <dbReference type="ARBA" id="ARBA00022692"/>
    </source>
</evidence>
<organism evidence="10">
    <name type="scientific">Loa loa</name>
    <name type="common">Eye worm</name>
    <name type="synonym">Filaria loa</name>
    <dbReference type="NCBI Taxonomy" id="7209"/>
    <lineage>
        <taxon>Eukaryota</taxon>
        <taxon>Metazoa</taxon>
        <taxon>Ecdysozoa</taxon>
        <taxon>Nematoda</taxon>
        <taxon>Chromadorea</taxon>
        <taxon>Rhabditida</taxon>
        <taxon>Spirurina</taxon>
        <taxon>Spiruromorpha</taxon>
        <taxon>Filarioidea</taxon>
        <taxon>Onchocercidae</taxon>
        <taxon>Loa</taxon>
    </lineage>
</organism>
<comment type="similarity">
    <text evidence="2">Belongs to the cystinosin family.</text>
</comment>
<dbReference type="KEGG" id="loa:LOAG_14920"/>
<dbReference type="PANTHER" id="PTHR13131:SF5">
    <property type="entry name" value="CYSTINOSIN"/>
    <property type="match status" value="1"/>
</dbReference>
<proteinExistence type="inferred from homology"/>
<evidence type="ECO:0008006" key="11">
    <source>
        <dbReference type="Google" id="ProtNLM"/>
    </source>
</evidence>
<protein>
    <recommendedName>
        <fullName evidence="11">Cystinosin</fullName>
    </recommendedName>
</protein>
<dbReference type="GO" id="GO:0005765">
    <property type="term" value="C:lysosomal membrane"/>
    <property type="evidence" value="ECO:0007669"/>
    <property type="project" value="TreeGrafter"/>
</dbReference>
<dbReference type="Pfam" id="PF04193">
    <property type="entry name" value="PQ-loop"/>
    <property type="match status" value="1"/>
</dbReference>
<keyword evidence="5" id="KW-0677">Repeat</keyword>
<dbReference type="RefSeq" id="XP_003150461.1">
    <property type="nucleotide sequence ID" value="XM_003150413.1"/>
</dbReference>
<feature type="transmembrane region" description="Helical" evidence="9">
    <location>
        <begin position="20"/>
        <end position="39"/>
    </location>
</feature>
<evidence type="ECO:0000256" key="7">
    <source>
        <dbReference type="ARBA" id="ARBA00023136"/>
    </source>
</evidence>
<accession>A0A1S0THS2</accession>
<keyword evidence="6 9" id="KW-1133">Transmembrane helix</keyword>
<dbReference type="InParanoid" id="A0A1S0THS2"/>
<dbReference type="PANTHER" id="PTHR13131">
    <property type="entry name" value="CYSTINOSIN"/>
    <property type="match status" value="1"/>
</dbReference>
<evidence type="ECO:0000313" key="10">
    <source>
        <dbReference type="EMBL" id="EFO13607.1"/>
    </source>
</evidence>
<evidence type="ECO:0000256" key="6">
    <source>
        <dbReference type="ARBA" id="ARBA00022989"/>
    </source>
</evidence>
<dbReference type="InterPro" id="IPR006603">
    <property type="entry name" value="PQ-loop_rpt"/>
</dbReference>
<feature type="non-terminal residue" evidence="10">
    <location>
        <position position="1"/>
    </location>
</feature>
<evidence type="ECO:0000256" key="5">
    <source>
        <dbReference type="ARBA" id="ARBA00022737"/>
    </source>
</evidence>
<evidence type="ECO:0000256" key="3">
    <source>
        <dbReference type="ARBA" id="ARBA00022448"/>
    </source>
</evidence>
<gene>
    <name evidence="10" type="ORF">LOAG_14920</name>
</gene>
<name>A0A1S0THS2_LOALO</name>
<evidence type="ECO:0000256" key="2">
    <source>
        <dbReference type="ARBA" id="ARBA00006855"/>
    </source>
</evidence>
<keyword evidence="3" id="KW-0813">Transport</keyword>
<dbReference type="OrthoDB" id="75720at2759"/>
<dbReference type="AlphaFoldDB" id="A0A1S0THS2"/>
<sequence>ELYGQSHPHSLIPVLLNDVVFATHAVFACAITALQCFIYERGNQRISYTCWSIATLFALIVGIMLILTIIGIMNPLQYIMGLSYIKMSVTMCKYFPQVFMNFRRKSTTGWSIGNVLLDFLGGQMDITQMILQAANTGCK</sequence>
<keyword evidence="7 9" id="KW-0472">Membrane</keyword>
<dbReference type="GO" id="GO:0012505">
    <property type="term" value="C:endomembrane system"/>
    <property type="evidence" value="ECO:0007669"/>
    <property type="project" value="UniProtKB-SubCell"/>
</dbReference>
<dbReference type="SMART" id="SM00679">
    <property type="entry name" value="CTNS"/>
    <property type="match status" value="1"/>
</dbReference>
<dbReference type="InterPro" id="IPR005282">
    <property type="entry name" value="LC_transporter"/>
</dbReference>
<keyword evidence="4 9" id="KW-0812">Transmembrane</keyword>
<evidence type="ECO:0000256" key="8">
    <source>
        <dbReference type="ARBA" id="ARBA00048473"/>
    </source>
</evidence>
<dbReference type="EMBL" id="JH713438">
    <property type="protein sequence ID" value="EFO13607.1"/>
    <property type="molecule type" value="Genomic_DNA"/>
</dbReference>
<feature type="transmembrane region" description="Helical" evidence="9">
    <location>
        <begin position="51"/>
        <end position="72"/>
    </location>
</feature>
<comment type="catalytic activity">
    <reaction evidence="8">
        <text>L-cystine(out) + H(+)(out) = L-cystine(in) + H(+)(in)</text>
        <dbReference type="Rhea" id="RHEA:66172"/>
        <dbReference type="ChEBI" id="CHEBI:15378"/>
        <dbReference type="ChEBI" id="CHEBI:35491"/>
    </reaction>
    <physiologicalReaction direction="left-to-right" evidence="8">
        <dbReference type="Rhea" id="RHEA:66173"/>
    </physiologicalReaction>
</comment>
<dbReference type="GeneID" id="9952406"/>
<comment type="subcellular location">
    <subcellularLocation>
        <location evidence="1">Endomembrane system</location>
        <topology evidence="1">Multi-pass membrane protein</topology>
    </subcellularLocation>
</comment>
<evidence type="ECO:0000256" key="1">
    <source>
        <dbReference type="ARBA" id="ARBA00004127"/>
    </source>
</evidence>